<dbReference type="OrthoDB" id="8418918at2"/>
<evidence type="ECO:0000313" key="1">
    <source>
        <dbReference type="EMBL" id="QEE20986.1"/>
    </source>
</evidence>
<dbReference type="PANTHER" id="PTHR46211:SF14">
    <property type="entry name" value="GLYCEROPHOSPHODIESTER PHOSPHODIESTERASE"/>
    <property type="match status" value="1"/>
</dbReference>
<name>A0A5B9DPJ8_9HYPH</name>
<dbReference type="EMBL" id="CP041690">
    <property type="protein sequence ID" value="QEE20986.1"/>
    <property type="molecule type" value="Genomic_DNA"/>
</dbReference>
<dbReference type="SUPFAM" id="SSF51695">
    <property type="entry name" value="PLC-like phosphodiesterases"/>
    <property type="match status" value="1"/>
</dbReference>
<dbReference type="RefSeq" id="WP_049705526.1">
    <property type="nucleotide sequence ID" value="NZ_BMFM01000001.1"/>
</dbReference>
<dbReference type="InterPro" id="IPR017946">
    <property type="entry name" value="PLC-like_Pdiesterase_TIM-brl"/>
</dbReference>
<dbReference type="PANTHER" id="PTHR46211">
    <property type="entry name" value="GLYCEROPHOSPHORYL DIESTER PHOSPHODIESTERASE"/>
    <property type="match status" value="1"/>
</dbReference>
<dbReference type="Gene3D" id="3.20.20.190">
    <property type="entry name" value="Phosphatidylinositol (PI) phosphodiesterase"/>
    <property type="match status" value="1"/>
</dbReference>
<proteinExistence type="predicted"/>
<dbReference type="GO" id="GO:0008081">
    <property type="term" value="F:phosphoric diester hydrolase activity"/>
    <property type="evidence" value="ECO:0007669"/>
    <property type="project" value="InterPro"/>
</dbReference>
<dbReference type="AlphaFoldDB" id="A0A5B9DPJ8"/>
<dbReference type="InterPro" id="IPR030395">
    <property type="entry name" value="GP_PDE_dom"/>
</dbReference>
<dbReference type="Proteomes" id="UP000321062">
    <property type="component" value="Chromosome"/>
</dbReference>
<keyword evidence="2" id="KW-1185">Reference proteome</keyword>
<sequence length="286" mass="31481">MPSDIFCLRDGHRTFFKWHRGRRTITDPVFTGQRIIEGMRLGASVEVDLVRHASNGFAVLHDETLDRETTGHGPVAEASADVIRQLRLRDNDGQPTAHPVMILEDLTALLAKGGLHPDALLQLDFKQTLADLTPDNLAGFTQAVAPVQEHMILSSGDAEAVDALARALPRLHVGYDPCHDGKLEELMESKDFADFVESALEDSPRAEMIYLNYALVLFADDNGFDIVKAFHDGGRRIDAYTIQSAGEESADTVERLLDLKVDQITTDDPVGLGRLITKIDADEAEI</sequence>
<dbReference type="Pfam" id="PF03009">
    <property type="entry name" value="GDPD"/>
    <property type="match status" value="1"/>
</dbReference>
<evidence type="ECO:0000313" key="2">
    <source>
        <dbReference type="Proteomes" id="UP000321062"/>
    </source>
</evidence>
<protein>
    <submittedName>
        <fullName evidence="1">Glycerophosphodiester phosphodiesterase</fullName>
    </submittedName>
</protein>
<dbReference type="KEGG" id="yti:FNA67_12715"/>
<organism evidence="1 2">
    <name type="scientific">Paradevosia tibetensis</name>
    <dbReference type="NCBI Taxonomy" id="1447062"/>
    <lineage>
        <taxon>Bacteria</taxon>
        <taxon>Pseudomonadati</taxon>
        <taxon>Pseudomonadota</taxon>
        <taxon>Alphaproteobacteria</taxon>
        <taxon>Hyphomicrobiales</taxon>
        <taxon>Devosiaceae</taxon>
        <taxon>Paradevosia</taxon>
    </lineage>
</organism>
<accession>A0A5B9DPJ8</accession>
<gene>
    <name evidence="1" type="ORF">FNA67_12715</name>
</gene>
<reference evidence="1 2" key="1">
    <citation type="journal article" date="2015" name="Int. J. Syst. Evol. Microbiol.">
        <title>Youhaiella tibetensis gen. nov., sp. nov., isolated from subsurface sediment.</title>
        <authorList>
            <person name="Wang Y.X."/>
            <person name="Huang F.Q."/>
            <person name="Nogi Y."/>
            <person name="Pang S.J."/>
            <person name="Wang P.K."/>
            <person name="Lv J."/>
        </authorList>
    </citation>
    <scope>NUCLEOTIDE SEQUENCE [LARGE SCALE GENOMIC DNA]</scope>
    <source>
        <strain evidence="2">fig4</strain>
    </source>
</reference>
<dbReference type="GO" id="GO:0006629">
    <property type="term" value="P:lipid metabolic process"/>
    <property type="evidence" value="ECO:0007669"/>
    <property type="project" value="InterPro"/>
</dbReference>